<name>A0A2S3UQM0_9HYPH</name>
<comment type="caution">
    <text evidence="2">The sequence shown here is derived from an EMBL/GenBank/DDBJ whole genome shotgun (WGS) entry which is preliminary data.</text>
</comment>
<evidence type="ECO:0000259" key="1">
    <source>
        <dbReference type="Pfam" id="PF13454"/>
    </source>
</evidence>
<dbReference type="OrthoDB" id="6309046at2"/>
<dbReference type="Proteomes" id="UP000236959">
    <property type="component" value="Unassembled WGS sequence"/>
</dbReference>
<dbReference type="InterPro" id="IPR038732">
    <property type="entry name" value="HpyO/CreE_NAD-binding"/>
</dbReference>
<dbReference type="InterPro" id="IPR052189">
    <property type="entry name" value="L-asp_N-monooxygenase_NS-form"/>
</dbReference>
<protein>
    <submittedName>
        <fullName evidence="2">FAD-NAD(P)-binding protein</fullName>
    </submittedName>
</protein>
<evidence type="ECO:0000313" key="3">
    <source>
        <dbReference type="Proteomes" id="UP000236959"/>
    </source>
</evidence>
<accession>A0A2S3UQM0</accession>
<feature type="domain" description="FAD-dependent urate hydroxylase HpyO/Asp monooxygenase CreE-like FAD/NAD(P)-binding" evidence="1">
    <location>
        <begin position="11"/>
        <end position="163"/>
    </location>
</feature>
<proteinExistence type="predicted"/>
<keyword evidence="3" id="KW-1185">Reference proteome</keyword>
<reference evidence="2 3" key="1">
    <citation type="submission" date="2018-01" db="EMBL/GenBank/DDBJ databases">
        <title>Genomic Encyclopedia of Archaeal and Bacterial Type Strains, Phase II (KMG-II): from individual species to whole genera.</title>
        <authorList>
            <person name="Goeker M."/>
        </authorList>
    </citation>
    <scope>NUCLEOTIDE SEQUENCE [LARGE SCALE GENOMIC DNA]</scope>
    <source>
        <strain evidence="2 3">DSM 17023</strain>
    </source>
</reference>
<dbReference type="PANTHER" id="PTHR40254">
    <property type="entry name" value="BLR0577 PROTEIN"/>
    <property type="match status" value="1"/>
</dbReference>
<dbReference type="RefSeq" id="WP_103223410.1">
    <property type="nucleotide sequence ID" value="NZ_PPCN01000007.1"/>
</dbReference>
<gene>
    <name evidence="2" type="ORF">CLV41_10740</name>
</gene>
<dbReference type="AlphaFoldDB" id="A0A2S3UQM0"/>
<evidence type="ECO:0000313" key="2">
    <source>
        <dbReference type="EMBL" id="POF30015.1"/>
    </source>
</evidence>
<dbReference type="PANTHER" id="PTHR40254:SF1">
    <property type="entry name" value="BLR0577 PROTEIN"/>
    <property type="match status" value="1"/>
</dbReference>
<dbReference type="Pfam" id="PF13454">
    <property type="entry name" value="NAD_binding_9"/>
    <property type="match status" value="1"/>
</dbReference>
<dbReference type="InterPro" id="IPR036188">
    <property type="entry name" value="FAD/NAD-bd_sf"/>
</dbReference>
<dbReference type="EMBL" id="PPCN01000007">
    <property type="protein sequence ID" value="POF30015.1"/>
    <property type="molecule type" value="Genomic_DNA"/>
</dbReference>
<sequence>MTFSKSRPRIAVVGMGPRGLGALEALAERVEGTGLPIDVDIFDPVAQAGAGPNFSPDQSDLCLLNLPLREVSLGSPGFAGSSLGELSDFEPLDADPEVFPARAGLGLYLAARFKDLADNTSCFHITQHFATVQKIVRGRDGWWIDAKGERFGPYAEVLLTQGQPDTVPDEQLARWQNHANDSKGELIAAYPANALLSAAREWAGRTVAIRGLGLSTLDVLRLLTCGMGGHFEDGKYHRSGREPLRILPFSLDGYAPFPKPANVDLDDAFDPTPEETRAFETALSKALAASPEDALFGICEAFHVPAMRILEASGCSADQEAVEKWLEIERDNPGAQETRSPIVVLREGIDMAEGLLPPSPGFVIGQLWRKWQNALRRGFNPARVEAETASALIGFDEGLKRYSYGPPLRSARELLMLIEAGVVDLRAADDPDIELTTDGWRLIEDETSVTASVMIDAVMPPPALEKSNDPLITNLVDGGRICAVAEGLGAQTEADGGLIDRNGRVQHGLSLLGRLALGSVIAADSIHDCVGAATDRWADGVIKRLG</sequence>
<organism evidence="2 3">
    <name type="scientific">Roseibium marinum</name>
    <dbReference type="NCBI Taxonomy" id="281252"/>
    <lineage>
        <taxon>Bacteria</taxon>
        <taxon>Pseudomonadati</taxon>
        <taxon>Pseudomonadota</taxon>
        <taxon>Alphaproteobacteria</taxon>
        <taxon>Hyphomicrobiales</taxon>
        <taxon>Stappiaceae</taxon>
        <taxon>Roseibium</taxon>
    </lineage>
</organism>
<dbReference type="SUPFAM" id="SSF51905">
    <property type="entry name" value="FAD/NAD(P)-binding domain"/>
    <property type="match status" value="1"/>
</dbReference>